<accession>A0ABX9UK54</accession>
<evidence type="ECO:0000256" key="1">
    <source>
        <dbReference type="SAM" id="Phobius"/>
    </source>
</evidence>
<feature type="transmembrane region" description="Helical" evidence="1">
    <location>
        <begin position="41"/>
        <end position="60"/>
    </location>
</feature>
<reference evidence="2 3" key="1">
    <citation type="submission" date="2018-10" db="EMBL/GenBank/DDBJ databases">
        <title>Whole genome sequence of Corynebacterium gottingense DSM 130494T.</title>
        <authorList>
            <person name="Bernier A.-M."/>
            <person name="Bernard K."/>
        </authorList>
    </citation>
    <scope>NUCLEOTIDE SEQUENCE [LARGE SCALE GENOMIC DNA]</scope>
    <source>
        <strain evidence="2 3">DSM 103494</strain>
    </source>
</reference>
<keyword evidence="1" id="KW-0812">Transmembrane</keyword>
<keyword evidence="1" id="KW-0472">Membrane</keyword>
<gene>
    <name evidence="2" type="ORF">EAW56_05640</name>
</gene>
<keyword evidence="3" id="KW-1185">Reference proteome</keyword>
<keyword evidence="1" id="KW-1133">Transmembrane helix</keyword>
<name>A0ABX9UK54_9CORY</name>
<dbReference type="EMBL" id="RDRE01000006">
    <property type="protein sequence ID" value="RMD19844.1"/>
    <property type="molecule type" value="Genomic_DNA"/>
</dbReference>
<evidence type="ECO:0000313" key="3">
    <source>
        <dbReference type="Proteomes" id="UP000266886"/>
    </source>
</evidence>
<comment type="caution">
    <text evidence="2">The sequence shown here is derived from an EMBL/GenBank/DDBJ whole genome shotgun (WGS) entry which is preliminary data.</text>
</comment>
<organism evidence="2 3">
    <name type="scientific">Corynebacterium gottingense</name>
    <dbReference type="NCBI Taxonomy" id="2041036"/>
    <lineage>
        <taxon>Bacteria</taxon>
        <taxon>Bacillati</taxon>
        <taxon>Actinomycetota</taxon>
        <taxon>Actinomycetes</taxon>
        <taxon>Mycobacteriales</taxon>
        <taxon>Corynebacteriaceae</taxon>
        <taxon>Corynebacterium</taxon>
    </lineage>
</organism>
<evidence type="ECO:0000313" key="2">
    <source>
        <dbReference type="EMBL" id="RMD19844.1"/>
    </source>
</evidence>
<protein>
    <submittedName>
        <fullName evidence="2">Uncharacterized protein</fullName>
    </submittedName>
</protein>
<proteinExistence type="predicted"/>
<dbReference type="Proteomes" id="UP000266886">
    <property type="component" value="Unassembled WGS sequence"/>
</dbReference>
<sequence length="78" mass="7910">MVNSGSSVKNSYERAVGSSFEDAIAAGSFAEVVRSASRADIVLTALLGAFAAGSTGYYMVLQGVVPNPLPGIIPSTSK</sequence>